<dbReference type="EMBL" id="CP065031">
    <property type="protein sequence ID" value="QPK22302.1"/>
    <property type="molecule type" value="Genomic_DNA"/>
</dbReference>
<dbReference type="GeneID" id="57244216"/>
<dbReference type="Proteomes" id="UP000768524">
    <property type="component" value="Unassembled WGS sequence"/>
</dbReference>
<dbReference type="Gene3D" id="1.20.58.250">
    <property type="entry name" value="DNA polymerase III-theta"/>
    <property type="match status" value="1"/>
</dbReference>
<dbReference type="Proteomes" id="UP000762586">
    <property type="component" value="Unassembled WGS sequence"/>
</dbReference>
<dbReference type="GO" id="GO:0006260">
    <property type="term" value="P:DNA replication"/>
    <property type="evidence" value="ECO:0007669"/>
    <property type="project" value="InterPro"/>
</dbReference>
<evidence type="ECO:0000313" key="6">
    <source>
        <dbReference type="Proteomes" id="UP000269351"/>
    </source>
</evidence>
<evidence type="ECO:0000313" key="1">
    <source>
        <dbReference type="EMBL" id="KGA34307.1"/>
    </source>
</evidence>
<dbReference type="GO" id="GO:0003887">
    <property type="term" value="F:DNA-directed DNA polymerase activity"/>
    <property type="evidence" value="ECO:0007669"/>
    <property type="project" value="InterPro"/>
</dbReference>
<dbReference type="EMBL" id="JQOD01000002">
    <property type="protein sequence ID" value="KGA34307.1"/>
    <property type="molecule type" value="Genomic_DNA"/>
</dbReference>
<sequence>MGYNLAELSKEEMDKVNVDLAASGVAFKERYNMPVIPEVVEREQPEYLRDYFRERVMFYRQRSLQFSRLPYEPKSK</sequence>
<dbReference type="SUPFAM" id="SSF46575">
    <property type="entry name" value="DNA polymerase III theta subunit-like"/>
    <property type="match status" value="1"/>
</dbReference>
<dbReference type="InterPro" id="IPR009052">
    <property type="entry name" value="DNA_pol_III_theta_bac"/>
</dbReference>
<dbReference type="PATRIC" id="fig|180957.22.peg.252"/>
<dbReference type="KEGG" id="pbra:B5S52_12485"/>
<reference evidence="1 5" key="1">
    <citation type="submission" date="2014-08" db="EMBL/GenBank/DDBJ databases">
        <title>Genome sequences of NCPPB Pectobacterium isolates.</title>
        <authorList>
            <person name="Glover R.H."/>
            <person name="Sapp M."/>
            <person name="Elphinstone J."/>
        </authorList>
    </citation>
    <scope>NUCLEOTIDE SEQUENCE [LARGE SCALE GENOMIC DNA]</scope>
    <source>
        <strain evidence="1 5">LMG 21372</strain>
    </source>
</reference>
<evidence type="ECO:0000313" key="4">
    <source>
        <dbReference type="EMBL" id="QPK22302.1"/>
    </source>
</evidence>
<gene>
    <name evidence="4" type="ORF">F126LOC_011420</name>
    <name evidence="2" type="ORF">H4F45_09240</name>
    <name evidence="3" type="ORF">H4F48_06085</name>
    <name evidence="1" type="ORF">KU74_12635</name>
</gene>
<dbReference type="InterPro" id="IPR036745">
    <property type="entry name" value="PolIII_theta_sf"/>
</dbReference>
<dbReference type="STRING" id="180957.B5S52_12485"/>
<dbReference type="AlphaFoldDB" id="A0A086E848"/>
<dbReference type="OrthoDB" id="6506252at2"/>
<evidence type="ECO:0000313" key="5">
    <source>
        <dbReference type="Proteomes" id="UP000029435"/>
    </source>
</evidence>
<dbReference type="EMBL" id="JACGET010000004">
    <property type="protein sequence ID" value="MBN3105649.1"/>
    <property type="molecule type" value="Genomic_DNA"/>
</dbReference>
<reference evidence="4 6" key="3">
    <citation type="submission" date="2020-11" db="EMBL/GenBank/DDBJ databases">
        <title>Complete genome sequence of Pectobacterium brasiliense strain F126.</title>
        <authorList>
            <person name="Miroshnikov K."/>
            <person name="Vo T.N.H."/>
            <person name="Khodykina M.V."/>
            <person name="Kabanova A.P."/>
            <person name="Shneider M."/>
            <person name="Korzhenkov A."/>
            <person name="Toschakov S.V."/>
            <person name="Miroshnikov K.A."/>
            <person name="Ignatov A.N."/>
            <person name="Mikhailova Y.V."/>
            <person name="Shelenkov A."/>
            <person name="Yanushevich Y.G."/>
            <person name="Evseev P.V."/>
        </authorList>
    </citation>
    <scope>NUCLEOTIDE SEQUENCE [LARGE SCALE GENOMIC DNA]</scope>
    <source>
        <strain evidence="4 6">F126</strain>
    </source>
</reference>
<dbReference type="Proteomes" id="UP000029435">
    <property type="component" value="Unassembled WGS sequence"/>
</dbReference>
<protein>
    <submittedName>
        <fullName evidence="1">DNA polymerase III subunit theta</fullName>
    </submittedName>
</protein>
<reference evidence="2 7" key="2">
    <citation type="submission" date="2020-07" db="EMBL/GenBank/DDBJ databases">
        <title>A pangenomic view of the genus Pectobacterium provides insights into genome organization, phylogeny, and virulence.</title>
        <authorList>
            <person name="Jonkheer E."/>
            <person name="Brankovics B."/>
            <person name="Houwers I."/>
            <person name="Van Der Wolf J."/>
            <person name="Bonants P."/>
            <person name="Vreeburg R."/>
            <person name="Bollema R."/>
            <person name="De Haan J."/>
            <person name="Berke L."/>
            <person name="De Ridder D."/>
            <person name="Smit S."/>
            <person name="Van Der Lee T.A.J."/>
        </authorList>
    </citation>
    <scope>NUCLEOTIDE SEQUENCE [LARGE SCALE GENOMIC DNA]</scope>
    <source>
        <strain evidence="3 7">NAK:384</strain>
        <strain evidence="2">NAK:433</strain>
    </source>
</reference>
<organism evidence="1 5">
    <name type="scientific">Pectobacterium brasiliense</name>
    <dbReference type="NCBI Taxonomy" id="180957"/>
    <lineage>
        <taxon>Bacteria</taxon>
        <taxon>Pseudomonadati</taxon>
        <taxon>Pseudomonadota</taxon>
        <taxon>Gammaproteobacteria</taxon>
        <taxon>Enterobacterales</taxon>
        <taxon>Pectobacteriaceae</taxon>
        <taxon>Pectobacterium</taxon>
    </lineage>
</organism>
<evidence type="ECO:0000313" key="7">
    <source>
        <dbReference type="Proteomes" id="UP000762586"/>
    </source>
</evidence>
<dbReference type="Pfam" id="PF06440">
    <property type="entry name" value="DNA_pol3_theta"/>
    <property type="match status" value="1"/>
</dbReference>
<proteinExistence type="predicted"/>
<dbReference type="Proteomes" id="UP000269351">
    <property type="component" value="Chromosome"/>
</dbReference>
<keyword evidence="7" id="KW-1185">Reference proteome</keyword>
<dbReference type="NCBIfam" id="NF008207">
    <property type="entry name" value="PRK10969.1"/>
    <property type="match status" value="1"/>
</dbReference>
<evidence type="ECO:0000313" key="3">
    <source>
        <dbReference type="EMBL" id="MBN3105649.1"/>
    </source>
</evidence>
<name>A0A086E848_9GAMM</name>
<dbReference type="RefSeq" id="WP_010275841.1">
    <property type="nucleotide sequence ID" value="NZ_BSWF01000002.1"/>
</dbReference>
<accession>A0A086E848</accession>
<dbReference type="EMBL" id="JACGEP010000019">
    <property type="protein sequence ID" value="MBN3051655.1"/>
    <property type="molecule type" value="Genomic_DNA"/>
</dbReference>
<dbReference type="GO" id="GO:0003677">
    <property type="term" value="F:DNA binding"/>
    <property type="evidence" value="ECO:0007669"/>
    <property type="project" value="InterPro"/>
</dbReference>
<evidence type="ECO:0000313" key="2">
    <source>
        <dbReference type="EMBL" id="MBN3051655.1"/>
    </source>
</evidence>